<evidence type="ECO:0000256" key="6">
    <source>
        <dbReference type="ARBA" id="ARBA00023014"/>
    </source>
</evidence>
<dbReference type="InterPro" id="IPR051684">
    <property type="entry name" value="Electron_Trans/Redox"/>
</dbReference>
<keyword evidence="11" id="KW-1185">Reference proteome</keyword>
<feature type="region of interest" description="Disordered" evidence="7">
    <location>
        <begin position="1"/>
        <end position="31"/>
    </location>
</feature>
<evidence type="ECO:0000256" key="1">
    <source>
        <dbReference type="ARBA" id="ARBA00022448"/>
    </source>
</evidence>
<dbReference type="OrthoDB" id="9811700at2"/>
<name>N0B1E4_9HYPH</name>
<dbReference type="EMBL" id="CP005587">
    <property type="protein sequence ID" value="AGK57309.1"/>
    <property type="molecule type" value="Genomic_DNA"/>
</dbReference>
<evidence type="ECO:0000256" key="8">
    <source>
        <dbReference type="SAM" id="Phobius"/>
    </source>
</evidence>
<dbReference type="GO" id="GO:0046872">
    <property type="term" value="F:metal ion binding"/>
    <property type="evidence" value="ECO:0007669"/>
    <property type="project" value="UniProtKB-KW"/>
</dbReference>
<evidence type="ECO:0000313" key="10">
    <source>
        <dbReference type="EMBL" id="AGK57309.1"/>
    </source>
</evidence>
<dbReference type="HOGENOM" id="CLU_032118_0_0_5"/>
<keyword evidence="8" id="KW-1133">Transmembrane helix</keyword>
<proteinExistence type="predicted"/>
<evidence type="ECO:0000256" key="7">
    <source>
        <dbReference type="SAM" id="MobiDB-lite"/>
    </source>
</evidence>
<keyword evidence="6" id="KW-0411">Iron-sulfur</keyword>
<accession>N0B1E4</accession>
<dbReference type="InterPro" id="IPR017900">
    <property type="entry name" value="4Fe4S_Fe_S_CS"/>
</dbReference>
<organism evidence="10 11">
    <name type="scientific">Hyphomicrobium denitrificans 1NES1</name>
    <dbReference type="NCBI Taxonomy" id="670307"/>
    <lineage>
        <taxon>Bacteria</taxon>
        <taxon>Pseudomonadati</taxon>
        <taxon>Pseudomonadota</taxon>
        <taxon>Alphaproteobacteria</taxon>
        <taxon>Hyphomicrobiales</taxon>
        <taxon>Hyphomicrobiaceae</taxon>
        <taxon>Hyphomicrobium</taxon>
    </lineage>
</organism>
<dbReference type="GO" id="GO:0005886">
    <property type="term" value="C:plasma membrane"/>
    <property type="evidence" value="ECO:0007669"/>
    <property type="project" value="TreeGrafter"/>
</dbReference>
<dbReference type="STRING" id="670307.HYPDE_28148"/>
<keyword evidence="5" id="KW-0408">Iron</keyword>
<dbReference type="Pfam" id="PF11614">
    <property type="entry name" value="FixG_C"/>
    <property type="match status" value="1"/>
</dbReference>
<dbReference type="Pfam" id="PF13746">
    <property type="entry name" value="Fer4_18"/>
    <property type="match status" value="1"/>
</dbReference>
<dbReference type="SUPFAM" id="SSF54862">
    <property type="entry name" value="4Fe-4S ferredoxins"/>
    <property type="match status" value="1"/>
</dbReference>
<keyword evidence="4" id="KW-0249">Electron transport</keyword>
<dbReference type="InterPro" id="IPR014116">
    <property type="entry name" value="Cyt_c_oxidase_cbb3_FixG"/>
</dbReference>
<feature type="transmembrane region" description="Helical" evidence="8">
    <location>
        <begin position="101"/>
        <end position="118"/>
    </location>
</feature>
<dbReference type="Proteomes" id="UP000005952">
    <property type="component" value="Chromosome"/>
</dbReference>
<protein>
    <submittedName>
        <fullName evidence="10">Cytochrome C oxidase accessory protein CcoG</fullName>
    </submittedName>
</protein>
<evidence type="ECO:0000256" key="3">
    <source>
        <dbReference type="ARBA" id="ARBA00022723"/>
    </source>
</evidence>
<feature type="transmembrane region" description="Helical" evidence="8">
    <location>
        <begin position="175"/>
        <end position="193"/>
    </location>
</feature>
<keyword evidence="8" id="KW-0472">Membrane</keyword>
<reference evidence="10 11" key="1">
    <citation type="journal article" date="2013" name="Genome Announc.">
        <title>Genome sequences for three denitrifying bacterial strains isolated from a uranium- and nitrate-contaminated subsurface environment.</title>
        <authorList>
            <person name="Venkatramanan R."/>
            <person name="Prakash O."/>
            <person name="Woyke T."/>
            <person name="Chain P."/>
            <person name="Goodwin L.A."/>
            <person name="Watson D."/>
            <person name="Brooks S."/>
            <person name="Kostka J.E."/>
            <person name="Green S.J."/>
        </authorList>
    </citation>
    <scope>NUCLEOTIDE SEQUENCE [LARGE SCALE GENOMIC DNA]</scope>
    <source>
        <strain evidence="10 11">1NES1</strain>
    </source>
</reference>
<evidence type="ECO:0000313" key="11">
    <source>
        <dbReference type="Proteomes" id="UP000005952"/>
    </source>
</evidence>
<gene>
    <name evidence="10" type="ORF">HYPDE_28148</name>
</gene>
<dbReference type="PANTHER" id="PTHR30176:SF3">
    <property type="entry name" value="FERREDOXIN-TYPE PROTEIN NAPH"/>
    <property type="match status" value="1"/>
</dbReference>
<dbReference type="InterPro" id="IPR017896">
    <property type="entry name" value="4Fe4S_Fe-S-bd"/>
</dbReference>
<dbReference type="eggNOG" id="COG0348">
    <property type="taxonomic scope" value="Bacteria"/>
</dbReference>
<feature type="transmembrane region" description="Helical" evidence="8">
    <location>
        <begin position="205"/>
        <end position="225"/>
    </location>
</feature>
<dbReference type="Gene3D" id="2.60.40.10">
    <property type="entry name" value="Immunoglobulins"/>
    <property type="match status" value="1"/>
</dbReference>
<dbReference type="PROSITE" id="PS51379">
    <property type="entry name" value="4FE4S_FER_2"/>
    <property type="match status" value="1"/>
</dbReference>
<evidence type="ECO:0000256" key="2">
    <source>
        <dbReference type="ARBA" id="ARBA00022485"/>
    </source>
</evidence>
<keyword evidence="2" id="KW-0004">4Fe-4S</keyword>
<feature type="domain" description="4Fe-4S ferredoxin-type" evidence="9">
    <location>
        <begin position="270"/>
        <end position="299"/>
    </location>
</feature>
<dbReference type="PANTHER" id="PTHR30176">
    <property type="entry name" value="FERREDOXIN-TYPE PROTEIN NAPH"/>
    <property type="match status" value="1"/>
</dbReference>
<dbReference type="RefSeq" id="WP_015597346.1">
    <property type="nucleotide sequence ID" value="NC_021172.1"/>
</dbReference>
<feature type="compositionally biased region" description="Low complexity" evidence="7">
    <location>
        <begin position="13"/>
        <end position="26"/>
    </location>
</feature>
<keyword evidence="3" id="KW-0479">Metal-binding</keyword>
<evidence type="ECO:0000256" key="4">
    <source>
        <dbReference type="ARBA" id="ARBA00022982"/>
    </source>
</evidence>
<keyword evidence="1" id="KW-0813">Transport</keyword>
<dbReference type="NCBIfam" id="TIGR02745">
    <property type="entry name" value="ccoG_rdxA_fixG"/>
    <property type="match status" value="1"/>
</dbReference>
<dbReference type="InterPro" id="IPR032879">
    <property type="entry name" value="FixG_C"/>
</dbReference>
<sequence>MNAAEKQNKFLVGADGARSAPSPSARSHSDYASRQKIYPKLARGTFRNIKWAVMAITLGIYYLLPWIRWDRGEGLPDQAILFDFANQRLLFGPIEIWAQEFYYVTGLLVLGALGLFLATSIAGRMWCGYACPQTVWTDLMIAVERFWQGDRNAQLRLDGQPWTFEKISKKALTHLSWLAISVATGGALVFYFRDAPTLGVELIHGTAPIVAYVFLGLFTLTTYLLGGIAREQVCIYMCPWPRIQGAMVDRDSLLISYRDLRGEPRAPHKKGTTWDGRGDCIDCRACVAVCPMGIDIRNGSQLECIQCALCIDACNEIMDRVERPRNLIAYTTIGNLANATNAPREGWRIIRPRTILYMTLITLVASLMGWSLLHRADFELSVIQDRNPLFVVLSDGGLRNGYTVKVANKVESVRHFKLRFSGPPGLQPKFVEFDGTDPTIEVGPAEVRAVKVFLLLPGEKRKELKSDAEPVTIELDDVANGRTTSRTTTFRSPS</sequence>
<dbReference type="InterPro" id="IPR013783">
    <property type="entry name" value="Ig-like_fold"/>
</dbReference>
<feature type="transmembrane region" description="Helical" evidence="8">
    <location>
        <begin position="354"/>
        <end position="373"/>
    </location>
</feature>
<dbReference type="GO" id="GO:0051539">
    <property type="term" value="F:4 iron, 4 sulfur cluster binding"/>
    <property type="evidence" value="ECO:0007669"/>
    <property type="project" value="UniProtKB-KW"/>
</dbReference>
<dbReference type="AlphaFoldDB" id="N0B1E4"/>
<evidence type="ECO:0000259" key="9">
    <source>
        <dbReference type="PROSITE" id="PS51379"/>
    </source>
</evidence>
<dbReference type="PROSITE" id="PS00198">
    <property type="entry name" value="4FE4S_FER_1"/>
    <property type="match status" value="1"/>
</dbReference>
<evidence type="ECO:0000256" key="5">
    <source>
        <dbReference type="ARBA" id="ARBA00023004"/>
    </source>
</evidence>
<dbReference type="KEGG" id="hdt:HYPDE_28148"/>
<feature type="transmembrane region" description="Helical" evidence="8">
    <location>
        <begin position="49"/>
        <end position="67"/>
    </location>
</feature>
<keyword evidence="8" id="KW-0812">Transmembrane</keyword>
<dbReference type="Pfam" id="PF12801">
    <property type="entry name" value="Fer4_5"/>
    <property type="match status" value="1"/>
</dbReference>